<proteinExistence type="predicted"/>
<dbReference type="Proteomes" id="UP000324222">
    <property type="component" value="Unassembled WGS sequence"/>
</dbReference>
<accession>A0A5B7FPS7</accession>
<protein>
    <submittedName>
        <fullName evidence="3">Uncharacterized protein</fullName>
    </submittedName>
</protein>
<gene>
    <name evidence="3" type="ORF">E2C01_041011</name>
</gene>
<evidence type="ECO:0000256" key="1">
    <source>
        <dbReference type="SAM" id="MobiDB-lite"/>
    </source>
</evidence>
<dbReference type="AlphaFoldDB" id="A0A5B7FPS7"/>
<dbReference type="EMBL" id="VSRR010007646">
    <property type="protein sequence ID" value="MPC47269.1"/>
    <property type="molecule type" value="Genomic_DNA"/>
</dbReference>
<keyword evidence="2" id="KW-1133">Transmembrane helix</keyword>
<name>A0A5B7FPS7_PORTR</name>
<sequence length="70" mass="8225">MAFINTLVIVVTYHWRFVPPVLLVLLKRCYKQIMPSVAAPQRKPRMRRTPKLRSQNSHQKAHNTKEALES</sequence>
<feature type="region of interest" description="Disordered" evidence="1">
    <location>
        <begin position="37"/>
        <end position="70"/>
    </location>
</feature>
<evidence type="ECO:0000256" key="2">
    <source>
        <dbReference type="SAM" id="Phobius"/>
    </source>
</evidence>
<organism evidence="3 4">
    <name type="scientific">Portunus trituberculatus</name>
    <name type="common">Swimming crab</name>
    <name type="synonym">Neptunus trituberculatus</name>
    <dbReference type="NCBI Taxonomy" id="210409"/>
    <lineage>
        <taxon>Eukaryota</taxon>
        <taxon>Metazoa</taxon>
        <taxon>Ecdysozoa</taxon>
        <taxon>Arthropoda</taxon>
        <taxon>Crustacea</taxon>
        <taxon>Multicrustacea</taxon>
        <taxon>Malacostraca</taxon>
        <taxon>Eumalacostraca</taxon>
        <taxon>Eucarida</taxon>
        <taxon>Decapoda</taxon>
        <taxon>Pleocyemata</taxon>
        <taxon>Brachyura</taxon>
        <taxon>Eubrachyura</taxon>
        <taxon>Portunoidea</taxon>
        <taxon>Portunidae</taxon>
        <taxon>Portuninae</taxon>
        <taxon>Portunus</taxon>
    </lineage>
</organism>
<evidence type="ECO:0000313" key="3">
    <source>
        <dbReference type="EMBL" id="MPC47269.1"/>
    </source>
</evidence>
<feature type="transmembrane region" description="Helical" evidence="2">
    <location>
        <begin position="6"/>
        <end position="26"/>
    </location>
</feature>
<keyword evidence="4" id="KW-1185">Reference proteome</keyword>
<keyword evidence="2" id="KW-0472">Membrane</keyword>
<comment type="caution">
    <text evidence="3">The sequence shown here is derived from an EMBL/GenBank/DDBJ whole genome shotgun (WGS) entry which is preliminary data.</text>
</comment>
<evidence type="ECO:0000313" key="4">
    <source>
        <dbReference type="Proteomes" id="UP000324222"/>
    </source>
</evidence>
<feature type="compositionally biased region" description="Basic residues" evidence="1">
    <location>
        <begin position="42"/>
        <end position="51"/>
    </location>
</feature>
<keyword evidence="2" id="KW-0812">Transmembrane</keyword>
<reference evidence="3 4" key="1">
    <citation type="submission" date="2019-05" db="EMBL/GenBank/DDBJ databases">
        <title>Another draft genome of Portunus trituberculatus and its Hox gene families provides insights of decapod evolution.</title>
        <authorList>
            <person name="Jeong J.-H."/>
            <person name="Song I."/>
            <person name="Kim S."/>
            <person name="Choi T."/>
            <person name="Kim D."/>
            <person name="Ryu S."/>
            <person name="Kim W."/>
        </authorList>
    </citation>
    <scope>NUCLEOTIDE SEQUENCE [LARGE SCALE GENOMIC DNA]</scope>
    <source>
        <tissue evidence="3">Muscle</tissue>
    </source>
</reference>